<dbReference type="InterPro" id="IPR005143">
    <property type="entry name" value="TF_LuxR_autoind-bd_dom"/>
</dbReference>
<name>A0A6A7YJH7_9PSED</name>
<evidence type="ECO:0000256" key="3">
    <source>
        <dbReference type="ARBA" id="ARBA00023163"/>
    </source>
</evidence>
<keyword evidence="2" id="KW-0238">DNA-binding</keyword>
<reference evidence="4 5" key="1">
    <citation type="submission" date="2019-10" db="EMBL/GenBank/DDBJ databases">
        <title>Evaluation of single-gene subtyping targets for Pseudomonas.</title>
        <authorList>
            <person name="Reichler S.J."/>
            <person name="Orsi R.H."/>
            <person name="Wiedmann M."/>
            <person name="Martin N.H."/>
            <person name="Murphy S.I."/>
        </authorList>
    </citation>
    <scope>NUCLEOTIDE SEQUENCE [LARGE SCALE GENOMIC DNA]</scope>
    <source>
        <strain evidence="4 5">FSL R10-3257</strain>
    </source>
</reference>
<dbReference type="PRINTS" id="PR00038">
    <property type="entry name" value="HTHLUXR"/>
</dbReference>
<protein>
    <submittedName>
        <fullName evidence="4">Uncharacterized protein</fullName>
    </submittedName>
</protein>
<sequence>MGELNNYFRSEEYSQETAYLYSYAERAVLNMGFDYFIFRMIIPTYLSSTGGAVLTNIPPEIMKPYEDKNQVEDNPIIRHCRTSLLPIIWGAESCPKLKDLIQKETGSYAWSQALHDHTCVSSLITVIRAHNTISDQDIVEKGGSVMLLCSKLHTYFMDAYLSDSDRYNRLLKITAREREILNYYGQGKTASEIGMVLSISSRTVNFHLNSIYTKLGVSNSKESLVLAVKFGLI</sequence>
<organism evidence="4 5">
    <name type="scientific">Pseudomonas helleri</name>
    <dbReference type="NCBI Taxonomy" id="1608996"/>
    <lineage>
        <taxon>Bacteria</taxon>
        <taxon>Pseudomonadati</taxon>
        <taxon>Pseudomonadota</taxon>
        <taxon>Gammaproteobacteria</taxon>
        <taxon>Pseudomonadales</taxon>
        <taxon>Pseudomonadaceae</taxon>
        <taxon>Pseudomonas</taxon>
    </lineage>
</organism>
<evidence type="ECO:0000313" key="4">
    <source>
        <dbReference type="EMBL" id="MQT45372.1"/>
    </source>
</evidence>
<dbReference type="Proteomes" id="UP000441404">
    <property type="component" value="Unassembled WGS sequence"/>
</dbReference>
<dbReference type="Pfam" id="PF03472">
    <property type="entry name" value="Autoind_bind"/>
    <property type="match status" value="1"/>
</dbReference>
<comment type="caution">
    <text evidence="4">The sequence shown here is derived from an EMBL/GenBank/DDBJ whole genome shotgun (WGS) entry which is preliminary data.</text>
</comment>
<dbReference type="InterPro" id="IPR036388">
    <property type="entry name" value="WH-like_DNA-bd_sf"/>
</dbReference>
<dbReference type="PROSITE" id="PS00622">
    <property type="entry name" value="HTH_LUXR_1"/>
    <property type="match status" value="1"/>
</dbReference>
<evidence type="ECO:0000313" key="5">
    <source>
        <dbReference type="Proteomes" id="UP000441404"/>
    </source>
</evidence>
<evidence type="ECO:0000256" key="1">
    <source>
        <dbReference type="ARBA" id="ARBA00023015"/>
    </source>
</evidence>
<keyword evidence="1" id="KW-0805">Transcription regulation</keyword>
<dbReference type="RefSeq" id="WP_153389942.1">
    <property type="nucleotide sequence ID" value="NZ_CAKZJC010000036.1"/>
</dbReference>
<dbReference type="GeneID" id="97255214"/>
<dbReference type="SUPFAM" id="SSF46894">
    <property type="entry name" value="C-terminal effector domain of the bipartite response regulators"/>
    <property type="match status" value="1"/>
</dbReference>
<dbReference type="SMART" id="SM00421">
    <property type="entry name" value="HTH_LUXR"/>
    <property type="match status" value="1"/>
</dbReference>
<proteinExistence type="predicted"/>
<dbReference type="Pfam" id="PF00196">
    <property type="entry name" value="GerE"/>
    <property type="match status" value="1"/>
</dbReference>
<dbReference type="PANTHER" id="PTHR44688:SF16">
    <property type="entry name" value="DNA-BINDING TRANSCRIPTIONAL ACTIVATOR DEVR_DOSR"/>
    <property type="match status" value="1"/>
</dbReference>
<dbReference type="InterPro" id="IPR000792">
    <property type="entry name" value="Tscrpt_reg_LuxR_C"/>
</dbReference>
<dbReference type="Gene3D" id="3.30.450.80">
    <property type="entry name" value="Transcription factor LuxR-like, autoinducer-binding domain"/>
    <property type="match status" value="1"/>
</dbReference>
<dbReference type="AlphaFoldDB" id="A0A6A7YJH7"/>
<dbReference type="InterPro" id="IPR036693">
    <property type="entry name" value="TF_LuxR_autoind-bd_dom_sf"/>
</dbReference>
<gene>
    <name evidence="4" type="ORF">GHO40_01280</name>
</gene>
<accession>A0A6A7YJH7</accession>
<keyword evidence="3" id="KW-0804">Transcription</keyword>
<dbReference type="PANTHER" id="PTHR44688">
    <property type="entry name" value="DNA-BINDING TRANSCRIPTIONAL ACTIVATOR DEVR_DOSR"/>
    <property type="match status" value="1"/>
</dbReference>
<dbReference type="CDD" id="cd06170">
    <property type="entry name" value="LuxR_C_like"/>
    <property type="match status" value="1"/>
</dbReference>
<dbReference type="GO" id="GO:0003677">
    <property type="term" value="F:DNA binding"/>
    <property type="evidence" value="ECO:0007669"/>
    <property type="project" value="UniProtKB-KW"/>
</dbReference>
<dbReference type="Gene3D" id="1.10.10.10">
    <property type="entry name" value="Winged helix-like DNA-binding domain superfamily/Winged helix DNA-binding domain"/>
    <property type="match status" value="1"/>
</dbReference>
<dbReference type="EMBL" id="WIWJ01000002">
    <property type="protein sequence ID" value="MQT45372.1"/>
    <property type="molecule type" value="Genomic_DNA"/>
</dbReference>
<dbReference type="InterPro" id="IPR016032">
    <property type="entry name" value="Sig_transdc_resp-reg_C-effctor"/>
</dbReference>
<dbReference type="PROSITE" id="PS50043">
    <property type="entry name" value="HTH_LUXR_2"/>
    <property type="match status" value="1"/>
</dbReference>
<evidence type="ECO:0000256" key="2">
    <source>
        <dbReference type="ARBA" id="ARBA00023125"/>
    </source>
</evidence>
<dbReference type="GO" id="GO:0006355">
    <property type="term" value="P:regulation of DNA-templated transcription"/>
    <property type="evidence" value="ECO:0007669"/>
    <property type="project" value="InterPro"/>
</dbReference>
<dbReference type="SUPFAM" id="SSF75516">
    <property type="entry name" value="Pheromone-binding domain of LuxR-like quorum-sensing transcription factors"/>
    <property type="match status" value="1"/>
</dbReference>